<keyword evidence="2" id="KW-1185">Reference proteome</keyword>
<dbReference type="EMBL" id="JAAIUW010000003">
    <property type="protein sequence ID" value="KAF7839610.1"/>
    <property type="molecule type" value="Genomic_DNA"/>
</dbReference>
<comment type="caution">
    <text evidence="1">The sequence shown here is derived from an EMBL/GenBank/DDBJ whole genome shotgun (WGS) entry which is preliminary data.</text>
</comment>
<dbReference type="AlphaFoldDB" id="A0A835CGM0"/>
<organism evidence="1 2">
    <name type="scientific">Senna tora</name>
    <dbReference type="NCBI Taxonomy" id="362788"/>
    <lineage>
        <taxon>Eukaryota</taxon>
        <taxon>Viridiplantae</taxon>
        <taxon>Streptophyta</taxon>
        <taxon>Embryophyta</taxon>
        <taxon>Tracheophyta</taxon>
        <taxon>Spermatophyta</taxon>
        <taxon>Magnoliopsida</taxon>
        <taxon>eudicotyledons</taxon>
        <taxon>Gunneridae</taxon>
        <taxon>Pentapetalae</taxon>
        <taxon>rosids</taxon>
        <taxon>fabids</taxon>
        <taxon>Fabales</taxon>
        <taxon>Fabaceae</taxon>
        <taxon>Caesalpinioideae</taxon>
        <taxon>Cassia clade</taxon>
        <taxon>Senna</taxon>
    </lineage>
</organism>
<name>A0A835CGM0_9FABA</name>
<reference evidence="1" key="1">
    <citation type="submission" date="2020-09" db="EMBL/GenBank/DDBJ databases">
        <title>Genome-Enabled Discovery of Anthraquinone Biosynthesis in Senna tora.</title>
        <authorList>
            <person name="Kang S.-H."/>
            <person name="Pandey R.P."/>
            <person name="Lee C.-M."/>
            <person name="Sim J.-S."/>
            <person name="Jeong J.-T."/>
            <person name="Choi B.-S."/>
            <person name="Jung M."/>
            <person name="Ginzburg D."/>
            <person name="Zhao K."/>
            <person name="Won S.Y."/>
            <person name="Oh T.-J."/>
            <person name="Yu Y."/>
            <person name="Kim N.-H."/>
            <person name="Lee O.R."/>
            <person name="Lee T.-H."/>
            <person name="Bashyal P."/>
            <person name="Kim T.-S."/>
            <person name="Lee W.-H."/>
            <person name="Kawkins C."/>
            <person name="Kim C.-K."/>
            <person name="Kim J.S."/>
            <person name="Ahn B.O."/>
            <person name="Rhee S.Y."/>
            <person name="Sohng J.K."/>
        </authorList>
    </citation>
    <scope>NUCLEOTIDE SEQUENCE</scope>
    <source>
        <tissue evidence="1">Leaf</tissue>
    </source>
</reference>
<accession>A0A835CGM0</accession>
<gene>
    <name evidence="1" type="ORF">G2W53_008092</name>
</gene>
<evidence type="ECO:0000313" key="2">
    <source>
        <dbReference type="Proteomes" id="UP000634136"/>
    </source>
</evidence>
<dbReference type="Proteomes" id="UP000634136">
    <property type="component" value="Unassembled WGS sequence"/>
</dbReference>
<proteinExistence type="predicted"/>
<evidence type="ECO:0000313" key="1">
    <source>
        <dbReference type="EMBL" id="KAF7839610.1"/>
    </source>
</evidence>
<sequence length="182" mass="20390">MGATAPTLGLFARECVMLAQLCEHGHSFTHSWVLVPFYLILSFQIASKPSLALTIQHISLVFENFSYKHSIPSDKDGTICCSIDVSFEFREQPIVECLYMKKPFGYPMMWALPHQSFEPLPSFIEAFKIMLLEEIENVPIGILIDCSAKCTHALQQLDSSRLNLKGGGLHSWSGDARLQPLS</sequence>
<protein>
    <submittedName>
        <fullName evidence="1">Uncharacterized protein</fullName>
    </submittedName>
</protein>